<name>N1QI71_SPHMS</name>
<gene>
    <name evidence="6" type="ORF">SEPMUDRAFT_56720</name>
</gene>
<dbReference type="OMA" id="HIRARLD"/>
<comment type="similarity">
    <text evidence="4">Belongs to the eukaryotic/archaeal RNase P protein component 4 family.</text>
</comment>
<dbReference type="PANTHER" id="PTHR14742">
    <property type="entry name" value="RIBONUCLEASE P SUBUNIT P21"/>
    <property type="match status" value="1"/>
</dbReference>
<dbReference type="AlphaFoldDB" id="N1QI71"/>
<reference evidence="6 7" key="1">
    <citation type="journal article" date="2012" name="PLoS Pathog.">
        <title>Diverse lifestyles and strategies of plant pathogenesis encoded in the genomes of eighteen Dothideomycetes fungi.</title>
        <authorList>
            <person name="Ohm R.A."/>
            <person name="Feau N."/>
            <person name="Henrissat B."/>
            <person name="Schoch C.L."/>
            <person name="Horwitz B.A."/>
            <person name="Barry K.W."/>
            <person name="Condon B.J."/>
            <person name="Copeland A.C."/>
            <person name="Dhillon B."/>
            <person name="Glaser F."/>
            <person name="Hesse C.N."/>
            <person name="Kosti I."/>
            <person name="LaButti K."/>
            <person name="Lindquist E.A."/>
            <person name="Lucas S."/>
            <person name="Salamov A.A."/>
            <person name="Bradshaw R.E."/>
            <person name="Ciuffetti L."/>
            <person name="Hamelin R.C."/>
            <person name="Kema G.H.J."/>
            <person name="Lawrence C."/>
            <person name="Scott J.A."/>
            <person name="Spatafora J.W."/>
            <person name="Turgeon B.G."/>
            <person name="de Wit P.J.G.M."/>
            <person name="Zhong S."/>
            <person name="Goodwin S.B."/>
            <person name="Grigoriev I.V."/>
        </authorList>
    </citation>
    <scope>NUCLEOTIDE SEQUENCE [LARGE SCALE GENOMIC DNA]</scope>
    <source>
        <strain evidence="6 7">SO2202</strain>
    </source>
</reference>
<dbReference type="STRING" id="692275.N1QI71"/>
<dbReference type="RefSeq" id="XP_016765016.1">
    <property type="nucleotide sequence ID" value="XM_016909409.1"/>
</dbReference>
<dbReference type="GO" id="GO:0008033">
    <property type="term" value="P:tRNA processing"/>
    <property type="evidence" value="ECO:0007669"/>
    <property type="project" value="UniProtKB-KW"/>
</dbReference>
<organism evidence="6 7">
    <name type="scientific">Sphaerulina musiva (strain SO2202)</name>
    <name type="common">Poplar stem canker fungus</name>
    <name type="synonym">Septoria musiva</name>
    <dbReference type="NCBI Taxonomy" id="692275"/>
    <lineage>
        <taxon>Eukaryota</taxon>
        <taxon>Fungi</taxon>
        <taxon>Dikarya</taxon>
        <taxon>Ascomycota</taxon>
        <taxon>Pezizomycotina</taxon>
        <taxon>Dothideomycetes</taxon>
        <taxon>Dothideomycetidae</taxon>
        <taxon>Mycosphaerellales</taxon>
        <taxon>Mycosphaerellaceae</taxon>
        <taxon>Sphaerulina</taxon>
    </lineage>
</organism>
<dbReference type="GO" id="GO:0005655">
    <property type="term" value="C:nucleolar ribonuclease P complex"/>
    <property type="evidence" value="ECO:0007669"/>
    <property type="project" value="TreeGrafter"/>
</dbReference>
<dbReference type="HOGENOM" id="CLU_079140_1_1_1"/>
<dbReference type="eggNOG" id="ENOG502SCED">
    <property type="taxonomic scope" value="Eukaryota"/>
</dbReference>
<dbReference type="GO" id="GO:0046872">
    <property type="term" value="F:metal ion binding"/>
    <property type="evidence" value="ECO:0007669"/>
    <property type="project" value="UniProtKB-KW"/>
</dbReference>
<keyword evidence="2" id="KW-0479">Metal-binding</keyword>
<evidence type="ECO:0000256" key="2">
    <source>
        <dbReference type="ARBA" id="ARBA00022723"/>
    </source>
</evidence>
<dbReference type="OrthoDB" id="128536at2759"/>
<evidence type="ECO:0000256" key="4">
    <source>
        <dbReference type="ARBA" id="ARBA00038402"/>
    </source>
</evidence>
<evidence type="ECO:0000256" key="5">
    <source>
        <dbReference type="SAM" id="MobiDB-lite"/>
    </source>
</evidence>
<accession>N1QI71</accession>
<keyword evidence="3" id="KW-0862">Zinc</keyword>
<evidence type="ECO:0008006" key="8">
    <source>
        <dbReference type="Google" id="ProtNLM"/>
    </source>
</evidence>
<dbReference type="Proteomes" id="UP000016931">
    <property type="component" value="Unassembled WGS sequence"/>
</dbReference>
<dbReference type="PANTHER" id="PTHR14742:SF0">
    <property type="entry name" value="RIBONUCLEASE P PROTEIN SUBUNIT P21"/>
    <property type="match status" value="1"/>
</dbReference>
<sequence length="178" mass="19032">MAKNKPQQGAKGAPNKHLVARIAFLHQAALLLASQAAAPSAQPESTNSTADHGTAQLHELDTNATRRQPPRSGLPFYFTAQLKQVALKSQVRLQTDVKRAICKACNAMLIEHQTCITGVENLSRGGKKDKANVSVVECLACGCKRRVPLGAARQQNKSKREVPKTGSAAHADEPIGHS</sequence>
<protein>
    <recommendedName>
        <fullName evidence="8">Rpr2-domain-containing protein</fullName>
    </recommendedName>
</protein>
<keyword evidence="7" id="KW-1185">Reference proteome</keyword>
<evidence type="ECO:0000256" key="1">
    <source>
        <dbReference type="ARBA" id="ARBA00022694"/>
    </source>
</evidence>
<evidence type="ECO:0000256" key="3">
    <source>
        <dbReference type="ARBA" id="ARBA00022833"/>
    </source>
</evidence>
<dbReference type="GeneID" id="27906546"/>
<feature type="region of interest" description="Disordered" evidence="5">
    <location>
        <begin position="151"/>
        <end position="178"/>
    </location>
</feature>
<evidence type="ECO:0000313" key="7">
    <source>
        <dbReference type="Proteomes" id="UP000016931"/>
    </source>
</evidence>
<dbReference type="EMBL" id="KB456260">
    <property type="protein sequence ID" value="EMF16895.1"/>
    <property type="molecule type" value="Genomic_DNA"/>
</dbReference>
<keyword evidence="1" id="KW-0819">tRNA processing</keyword>
<dbReference type="InterPro" id="IPR007175">
    <property type="entry name" value="Rpr2/Snm1/Rpp21"/>
</dbReference>
<dbReference type="Gene3D" id="6.20.50.20">
    <property type="match status" value="1"/>
</dbReference>
<dbReference type="Pfam" id="PF04032">
    <property type="entry name" value="Rpr2"/>
    <property type="match status" value="1"/>
</dbReference>
<proteinExistence type="inferred from homology"/>
<evidence type="ECO:0000313" key="6">
    <source>
        <dbReference type="EMBL" id="EMF16895.1"/>
    </source>
</evidence>